<evidence type="ECO:0000313" key="5">
    <source>
        <dbReference type="Proteomes" id="UP000075880"/>
    </source>
</evidence>
<evidence type="ECO:0008006" key="6">
    <source>
        <dbReference type="Google" id="ProtNLM"/>
    </source>
</evidence>
<comment type="subcellular location">
    <subcellularLocation>
        <location evidence="1">Nucleus</location>
    </subcellularLocation>
</comment>
<dbReference type="InterPro" id="IPR006578">
    <property type="entry name" value="MADF-dom"/>
</dbReference>
<dbReference type="Pfam" id="PF10545">
    <property type="entry name" value="MADF_DNA_bdg"/>
    <property type="match status" value="1"/>
</dbReference>
<evidence type="ECO:0000313" key="4">
    <source>
        <dbReference type="EnsemblMetazoa" id="ENSAATROPP007911"/>
    </source>
</evidence>
<dbReference type="InterPro" id="IPR039353">
    <property type="entry name" value="TF_Adf1"/>
</dbReference>
<organism evidence="4 5">
    <name type="scientific">Anopheles atroparvus</name>
    <name type="common">European mosquito</name>
    <dbReference type="NCBI Taxonomy" id="41427"/>
    <lineage>
        <taxon>Eukaryota</taxon>
        <taxon>Metazoa</taxon>
        <taxon>Ecdysozoa</taxon>
        <taxon>Arthropoda</taxon>
        <taxon>Hexapoda</taxon>
        <taxon>Insecta</taxon>
        <taxon>Pterygota</taxon>
        <taxon>Neoptera</taxon>
        <taxon>Endopterygota</taxon>
        <taxon>Diptera</taxon>
        <taxon>Nematocera</taxon>
        <taxon>Culicoidea</taxon>
        <taxon>Culicidae</taxon>
        <taxon>Anophelinae</taxon>
        <taxon>Anopheles</taxon>
    </lineage>
</organism>
<dbReference type="GO" id="GO:0005634">
    <property type="term" value="C:nucleus"/>
    <property type="evidence" value="ECO:0007669"/>
    <property type="project" value="UniProtKB-SubCell"/>
</dbReference>
<evidence type="ECO:0000259" key="3">
    <source>
        <dbReference type="PROSITE" id="PS51031"/>
    </source>
</evidence>
<reference evidence="4" key="1">
    <citation type="submission" date="2024-04" db="UniProtKB">
        <authorList>
            <consortium name="EnsemblMetazoa"/>
        </authorList>
    </citation>
    <scope>IDENTIFICATION</scope>
    <source>
        <strain evidence="4">EBRO</strain>
    </source>
</reference>
<dbReference type="GO" id="GO:0006357">
    <property type="term" value="P:regulation of transcription by RNA polymerase II"/>
    <property type="evidence" value="ECO:0007669"/>
    <property type="project" value="TreeGrafter"/>
</dbReference>
<dbReference type="SMART" id="SM00595">
    <property type="entry name" value="MADF"/>
    <property type="match status" value="1"/>
</dbReference>
<dbReference type="AlphaFoldDB" id="A0AAG5D9S4"/>
<accession>A0AAG5D9S4</accession>
<dbReference type="GO" id="GO:0003677">
    <property type="term" value="F:DNA binding"/>
    <property type="evidence" value="ECO:0007669"/>
    <property type="project" value="InterPro"/>
</dbReference>
<dbReference type="InterPro" id="IPR004210">
    <property type="entry name" value="BESS_motif"/>
</dbReference>
<dbReference type="PROSITE" id="PS51029">
    <property type="entry name" value="MADF"/>
    <property type="match status" value="1"/>
</dbReference>
<protein>
    <recommendedName>
        <fullName evidence="6">MADF domain-containing protein</fullName>
    </recommendedName>
</protein>
<dbReference type="GO" id="GO:0005667">
    <property type="term" value="C:transcription regulator complex"/>
    <property type="evidence" value="ECO:0007669"/>
    <property type="project" value="TreeGrafter"/>
</dbReference>
<feature type="domain" description="BESS" evidence="3">
    <location>
        <begin position="236"/>
        <end position="275"/>
    </location>
</feature>
<keyword evidence="5" id="KW-1185">Reference proteome</keyword>
<name>A0AAG5D9S4_ANOAO</name>
<proteinExistence type="predicted"/>
<dbReference type="EnsemblMetazoa" id="ENSAATROPT008770">
    <property type="protein sequence ID" value="ENSAATROPP007911"/>
    <property type="gene ID" value="ENSAATROPG007147"/>
</dbReference>
<dbReference type="Proteomes" id="UP000075880">
    <property type="component" value="Unassembled WGS sequence"/>
</dbReference>
<evidence type="ECO:0000256" key="1">
    <source>
        <dbReference type="PROSITE-ProRule" id="PRU00371"/>
    </source>
</evidence>
<sequence>MATSATKRSRDFDRNLRRFLDYGNLEENLIAEVKKEVVLYDKTCSVYRKTCATDEAWKRVSDALGVSVDSCKKRWKSLRDCFIKHFRAGLILNQQQHSNKKSWAYYDQLSFLTKHIQVYRVGDIEYCKLESDHISQDDCATDGTAQGTDNGVADNALQSNEASSEANFDETVVMSDQPDYIQTKEYYELSDDTLRSERTDDAPSGNSAQSIAMSTHPAVFSTPCEQQPHPVDGNITNSDERFLLSCAPALQRLSKQKNALVRLKIQQLLYHMEFGDEDDGAMETAEKKSKLS</sequence>
<dbReference type="PANTHER" id="PTHR12243">
    <property type="entry name" value="MADF DOMAIN TRANSCRIPTION FACTOR"/>
    <property type="match status" value="1"/>
</dbReference>
<feature type="domain" description="MADF" evidence="2">
    <location>
        <begin position="28"/>
        <end position="117"/>
    </location>
</feature>
<dbReference type="PROSITE" id="PS51031">
    <property type="entry name" value="BESS"/>
    <property type="match status" value="1"/>
</dbReference>
<keyword evidence="1" id="KW-0539">Nucleus</keyword>
<dbReference type="Pfam" id="PF02944">
    <property type="entry name" value="BESS"/>
    <property type="match status" value="1"/>
</dbReference>
<evidence type="ECO:0000259" key="2">
    <source>
        <dbReference type="PROSITE" id="PS51029"/>
    </source>
</evidence>
<dbReference type="PANTHER" id="PTHR12243:SF67">
    <property type="entry name" value="COREPRESSOR OF PANGOLIN, ISOFORM A-RELATED"/>
    <property type="match status" value="1"/>
</dbReference>